<dbReference type="PRINTS" id="PR00081">
    <property type="entry name" value="GDHRDH"/>
</dbReference>
<keyword evidence="2" id="KW-0560">Oxidoreductase</keyword>
<reference evidence="4" key="2">
    <citation type="submission" date="2023-01" db="EMBL/GenBank/DDBJ databases">
        <authorList>
            <person name="Sun Q."/>
            <person name="Evtushenko L."/>
        </authorList>
    </citation>
    <scope>NUCLEOTIDE SEQUENCE</scope>
    <source>
        <strain evidence="4">VKM B-2555</strain>
    </source>
</reference>
<dbReference type="RefSeq" id="WP_271203056.1">
    <property type="nucleotide sequence ID" value="NZ_BSFK01000005.1"/>
</dbReference>
<dbReference type="PANTHER" id="PTHR43639">
    <property type="entry name" value="OXIDOREDUCTASE, SHORT-CHAIN DEHYDROGENASE/REDUCTASE FAMILY (AFU_ORTHOLOGUE AFUA_5G02870)"/>
    <property type="match status" value="1"/>
</dbReference>
<dbReference type="GO" id="GO:0016491">
    <property type="term" value="F:oxidoreductase activity"/>
    <property type="evidence" value="ECO:0007669"/>
    <property type="project" value="UniProtKB-KW"/>
</dbReference>
<dbReference type="SUPFAM" id="SSF51735">
    <property type="entry name" value="NAD(P)-binding Rossmann-fold domains"/>
    <property type="match status" value="1"/>
</dbReference>
<accession>A0A9W6JER6</accession>
<evidence type="ECO:0000313" key="5">
    <source>
        <dbReference type="Proteomes" id="UP001143364"/>
    </source>
</evidence>
<evidence type="ECO:0000256" key="2">
    <source>
        <dbReference type="ARBA" id="ARBA00023002"/>
    </source>
</evidence>
<evidence type="ECO:0000256" key="3">
    <source>
        <dbReference type="SAM" id="MobiDB-lite"/>
    </source>
</evidence>
<evidence type="ECO:0000313" key="4">
    <source>
        <dbReference type="EMBL" id="GLK75081.1"/>
    </source>
</evidence>
<dbReference type="AlphaFoldDB" id="A0A9W6JER6"/>
<protein>
    <submittedName>
        <fullName evidence="4">Short chain dehydrogenase</fullName>
    </submittedName>
</protein>
<proteinExistence type="inferred from homology"/>
<dbReference type="Pfam" id="PF13561">
    <property type="entry name" value="adh_short_C2"/>
    <property type="match status" value="1"/>
</dbReference>
<comment type="similarity">
    <text evidence="1">Belongs to the short-chain dehydrogenases/reductases (SDR) family.</text>
</comment>
<dbReference type="NCBIfam" id="NF006597">
    <property type="entry name" value="PRK09134.1"/>
    <property type="match status" value="1"/>
</dbReference>
<dbReference type="PANTHER" id="PTHR43639:SF1">
    <property type="entry name" value="SHORT-CHAIN DEHYDROGENASE_REDUCTASE FAMILY PROTEIN"/>
    <property type="match status" value="1"/>
</dbReference>
<reference evidence="4" key="1">
    <citation type="journal article" date="2014" name="Int. J. Syst. Evol. Microbiol.">
        <title>Complete genome sequence of Corynebacterium casei LMG S-19264T (=DSM 44701T), isolated from a smear-ripened cheese.</title>
        <authorList>
            <consortium name="US DOE Joint Genome Institute (JGI-PGF)"/>
            <person name="Walter F."/>
            <person name="Albersmeier A."/>
            <person name="Kalinowski J."/>
            <person name="Ruckert C."/>
        </authorList>
    </citation>
    <scope>NUCLEOTIDE SEQUENCE</scope>
    <source>
        <strain evidence="4">VKM B-2555</strain>
    </source>
</reference>
<dbReference type="InterPro" id="IPR036291">
    <property type="entry name" value="NAD(P)-bd_dom_sf"/>
</dbReference>
<feature type="region of interest" description="Disordered" evidence="3">
    <location>
        <begin position="194"/>
        <end position="213"/>
    </location>
</feature>
<sequence length="255" mass="25700">MNGYDPVNPGALVTGAARRIGAAIARELARLGHPVALHCRSSRDDAARLAAEIVAGGGRAEVVTADLADAAGVAALVGRATEAVGPLGVLVNNASSFEPDGPGALDVSAWDRQMAINLRAPVFLTEAFAATLAPAARGVVVNVIDQRVLKPSPGFLSYTLAKSALLAATHALALSLAPRVRVVGVGPGPTCANARQSPEAFARQSAATPLGRGPTPEEIAAAVAYLVGADSVTGVMLPVDGGQHLAWTLADESDG</sequence>
<dbReference type="Gene3D" id="3.40.50.720">
    <property type="entry name" value="NAD(P)-binding Rossmann-like Domain"/>
    <property type="match status" value="1"/>
</dbReference>
<name>A0A9W6JER6_9HYPH</name>
<organism evidence="4 5">
    <name type="scientific">Methylopila jiangsuensis</name>
    <dbReference type="NCBI Taxonomy" id="586230"/>
    <lineage>
        <taxon>Bacteria</taxon>
        <taxon>Pseudomonadati</taxon>
        <taxon>Pseudomonadota</taxon>
        <taxon>Alphaproteobacteria</taxon>
        <taxon>Hyphomicrobiales</taxon>
        <taxon>Methylopilaceae</taxon>
        <taxon>Methylopila</taxon>
    </lineage>
</organism>
<dbReference type="Proteomes" id="UP001143364">
    <property type="component" value="Unassembled WGS sequence"/>
</dbReference>
<dbReference type="EMBL" id="BSFK01000005">
    <property type="protein sequence ID" value="GLK75081.1"/>
    <property type="molecule type" value="Genomic_DNA"/>
</dbReference>
<evidence type="ECO:0000256" key="1">
    <source>
        <dbReference type="ARBA" id="ARBA00006484"/>
    </source>
</evidence>
<comment type="caution">
    <text evidence="4">The sequence shown here is derived from an EMBL/GenBank/DDBJ whole genome shotgun (WGS) entry which is preliminary data.</text>
</comment>
<dbReference type="InterPro" id="IPR002347">
    <property type="entry name" value="SDR_fam"/>
</dbReference>
<dbReference type="PRINTS" id="PR00080">
    <property type="entry name" value="SDRFAMILY"/>
</dbReference>
<gene>
    <name evidence="4" type="ORF">GCM10008171_03350</name>
</gene>
<keyword evidence="5" id="KW-1185">Reference proteome</keyword>